<keyword evidence="3" id="KW-1185">Reference proteome</keyword>
<accession>A0A8J4XV52</accession>
<dbReference type="EMBL" id="JACEEZ010022474">
    <property type="protein sequence ID" value="KAG0712379.1"/>
    <property type="molecule type" value="Genomic_DNA"/>
</dbReference>
<evidence type="ECO:0000313" key="2">
    <source>
        <dbReference type="EMBL" id="KAG0712379.1"/>
    </source>
</evidence>
<sequence length="244" mass="26341">MSGRLPVPPRTPGRPPTPTRGGETIGVFPARGSRPNFSRTRPSSNSLGQHRSRLSGSARGKKTWGPPLPPRQTSSARKKGAKPAQGGRRDISRSLMPGLPGGAPCSPRSTVFGWEATRHQRGKGGDIQPIPPNPGTTKLRPIPHQLHGFKKAREWCSRDSVARGALHPSVLASPAAGHSDSPPHPADSGQQRPTVTVFPRPWKAFEWPVLRISPPREEGDPGKMSPGRGYLQHRRARVKIPGPK</sequence>
<organism evidence="2 3">
    <name type="scientific">Chionoecetes opilio</name>
    <name type="common">Atlantic snow crab</name>
    <name type="synonym">Cancer opilio</name>
    <dbReference type="NCBI Taxonomy" id="41210"/>
    <lineage>
        <taxon>Eukaryota</taxon>
        <taxon>Metazoa</taxon>
        <taxon>Ecdysozoa</taxon>
        <taxon>Arthropoda</taxon>
        <taxon>Crustacea</taxon>
        <taxon>Multicrustacea</taxon>
        <taxon>Malacostraca</taxon>
        <taxon>Eumalacostraca</taxon>
        <taxon>Eucarida</taxon>
        <taxon>Decapoda</taxon>
        <taxon>Pleocyemata</taxon>
        <taxon>Brachyura</taxon>
        <taxon>Eubrachyura</taxon>
        <taxon>Majoidea</taxon>
        <taxon>Majidae</taxon>
        <taxon>Chionoecetes</taxon>
    </lineage>
</organism>
<protein>
    <submittedName>
        <fullName evidence="2">Uncharacterized protein</fullName>
    </submittedName>
</protein>
<feature type="compositionally biased region" description="Pro residues" evidence="1">
    <location>
        <begin position="1"/>
        <end position="18"/>
    </location>
</feature>
<feature type="region of interest" description="Disordered" evidence="1">
    <location>
        <begin position="1"/>
        <end position="142"/>
    </location>
</feature>
<evidence type="ECO:0000256" key="1">
    <source>
        <dbReference type="SAM" id="MobiDB-lite"/>
    </source>
</evidence>
<evidence type="ECO:0000313" key="3">
    <source>
        <dbReference type="Proteomes" id="UP000770661"/>
    </source>
</evidence>
<feature type="region of interest" description="Disordered" evidence="1">
    <location>
        <begin position="212"/>
        <end position="244"/>
    </location>
</feature>
<dbReference type="AlphaFoldDB" id="A0A8J4XV52"/>
<dbReference type="Proteomes" id="UP000770661">
    <property type="component" value="Unassembled WGS sequence"/>
</dbReference>
<comment type="caution">
    <text evidence="2">The sequence shown here is derived from an EMBL/GenBank/DDBJ whole genome shotgun (WGS) entry which is preliminary data.</text>
</comment>
<feature type="region of interest" description="Disordered" evidence="1">
    <location>
        <begin position="167"/>
        <end position="196"/>
    </location>
</feature>
<gene>
    <name evidence="2" type="ORF">GWK47_018591</name>
</gene>
<feature type="compositionally biased region" description="Polar residues" evidence="1">
    <location>
        <begin position="35"/>
        <end position="49"/>
    </location>
</feature>
<proteinExistence type="predicted"/>
<reference evidence="2" key="1">
    <citation type="submission" date="2020-07" db="EMBL/GenBank/DDBJ databases">
        <title>The High-quality genome of the commercially important snow crab, Chionoecetes opilio.</title>
        <authorList>
            <person name="Jeong J.-H."/>
            <person name="Ryu S."/>
        </authorList>
    </citation>
    <scope>NUCLEOTIDE SEQUENCE</scope>
    <source>
        <strain evidence="2">MADBK_172401_WGS</strain>
        <tissue evidence="2">Digestive gland</tissue>
    </source>
</reference>
<name>A0A8J4XV52_CHIOP</name>